<evidence type="ECO:0000256" key="16">
    <source>
        <dbReference type="ARBA" id="ARBA00082025"/>
    </source>
</evidence>
<dbReference type="GO" id="GO:0005886">
    <property type="term" value="C:plasma membrane"/>
    <property type="evidence" value="ECO:0007669"/>
    <property type="project" value="UniProtKB-SubCell"/>
</dbReference>
<gene>
    <name evidence="22" type="ORF">mPipKuh1_006527</name>
</gene>
<dbReference type="AlphaFoldDB" id="A0A7J7YM75"/>
<keyword evidence="7" id="KW-0832">Ubl conjugation</keyword>
<evidence type="ECO:0000256" key="19">
    <source>
        <dbReference type="SAM" id="SignalP"/>
    </source>
</evidence>
<dbReference type="Proteomes" id="UP000558488">
    <property type="component" value="Unassembled WGS sequence"/>
</dbReference>
<dbReference type="InterPro" id="IPR036116">
    <property type="entry name" value="FN3_sf"/>
</dbReference>
<protein>
    <recommendedName>
        <fullName evidence="15">Interferon gamma receptor 1</fullName>
    </recommendedName>
    <alternativeName>
        <fullName evidence="16">Interferon gamma receptor alpha-chain</fullName>
    </alternativeName>
</protein>
<feature type="region of interest" description="Disordered" evidence="17">
    <location>
        <begin position="402"/>
        <end position="447"/>
    </location>
</feature>
<feature type="signal peptide" evidence="19">
    <location>
        <begin position="1"/>
        <end position="19"/>
    </location>
</feature>
<dbReference type="PRINTS" id="PR01777">
    <property type="entry name" value="INTERFERONGR"/>
</dbReference>
<evidence type="ECO:0000259" key="20">
    <source>
        <dbReference type="Pfam" id="PF01108"/>
    </source>
</evidence>
<keyword evidence="12" id="KW-0325">Glycoprotein</keyword>
<proteinExistence type="inferred from homology"/>
<evidence type="ECO:0000256" key="7">
    <source>
        <dbReference type="ARBA" id="ARBA00022843"/>
    </source>
</evidence>
<dbReference type="InterPro" id="IPR050650">
    <property type="entry name" value="Type-II_Cytokine-TF_Rcpt"/>
</dbReference>
<keyword evidence="6 19" id="KW-0732">Signal</keyword>
<evidence type="ECO:0000256" key="18">
    <source>
        <dbReference type="SAM" id="Phobius"/>
    </source>
</evidence>
<evidence type="ECO:0000313" key="22">
    <source>
        <dbReference type="EMBL" id="KAF6362975.1"/>
    </source>
</evidence>
<comment type="similarity">
    <text evidence="2">Belongs to the type II cytokine receptor family.</text>
</comment>
<dbReference type="FunFam" id="2.60.40.10:FF:001244">
    <property type="entry name" value="Interferon gamma receptor 1"/>
    <property type="match status" value="1"/>
</dbReference>
<feature type="chain" id="PRO_5029793516" description="Interferon gamma receptor 1" evidence="19">
    <location>
        <begin position="20"/>
        <end position="470"/>
    </location>
</feature>
<accession>A0A7J7YM75</accession>
<evidence type="ECO:0000256" key="4">
    <source>
        <dbReference type="ARBA" id="ARBA00022553"/>
    </source>
</evidence>
<keyword evidence="10" id="KW-1015">Disulfide bond</keyword>
<feature type="domain" description="Interferon gamma receptor D2" evidence="21">
    <location>
        <begin position="131"/>
        <end position="234"/>
    </location>
</feature>
<evidence type="ECO:0000256" key="3">
    <source>
        <dbReference type="ARBA" id="ARBA00022475"/>
    </source>
</evidence>
<evidence type="ECO:0000256" key="2">
    <source>
        <dbReference type="ARBA" id="ARBA00005399"/>
    </source>
</evidence>
<sequence length="470" mass="52339">MALLLLLLVALTTQAASWAESSAAEPEPSSVPIPTNLTIEAYNFNPILYWNYPIMAQKPVFIVQVKIYGEDEWFDACNTSHHHCNIIFLIKNPEYSLWTRVKARLGQEESAYAVSGEFILCRQGKVGPPKLNISHKEDQLIIKIFHPLIVVNGKELGVIFGEDTCYTNYQVYERINEGLIIERILKENEDDCDETQCNFSIPVSSQNFKYCISAEGISPLMSLKTEMSEEHCITISDSKNSKSIKDSIWIPVGAALLLFVILILVVVCWNLKKINPFKNERIPLPKSLMSVVKNASLEAKSESKYVSPIIYEPIVPENEKVIWEEQLSPATISSMQTEDDPGIAKHGDLPKETHVGTTEENTPDVDPGSPSTLVRSRDSVHSGSNRSEPCIVALNAYHTRNGSDSDLVESNSCLSDSESPPSSKTEMMTGEPEPIMPRNTTTSFGYDKPHVLVDVPMDEGGKESLIGYRD</sequence>
<evidence type="ECO:0000313" key="23">
    <source>
        <dbReference type="Proteomes" id="UP000558488"/>
    </source>
</evidence>
<evidence type="ECO:0000256" key="15">
    <source>
        <dbReference type="ARBA" id="ARBA00069555"/>
    </source>
</evidence>
<feature type="compositionally biased region" description="Low complexity" evidence="17">
    <location>
        <begin position="409"/>
        <end position="423"/>
    </location>
</feature>
<evidence type="ECO:0000256" key="8">
    <source>
        <dbReference type="ARBA" id="ARBA00022989"/>
    </source>
</evidence>
<keyword evidence="9 18" id="KW-0472">Membrane</keyword>
<reference evidence="22 23" key="1">
    <citation type="journal article" date="2020" name="Nature">
        <title>Six reference-quality genomes reveal evolution of bat adaptations.</title>
        <authorList>
            <person name="Jebb D."/>
            <person name="Huang Z."/>
            <person name="Pippel M."/>
            <person name="Hughes G.M."/>
            <person name="Lavrichenko K."/>
            <person name="Devanna P."/>
            <person name="Winkler S."/>
            <person name="Jermiin L.S."/>
            <person name="Skirmuntt E.C."/>
            <person name="Katzourakis A."/>
            <person name="Burkitt-Gray L."/>
            <person name="Ray D.A."/>
            <person name="Sullivan K.A.M."/>
            <person name="Roscito J.G."/>
            <person name="Kirilenko B.M."/>
            <person name="Davalos L.M."/>
            <person name="Corthals A.P."/>
            <person name="Power M.L."/>
            <person name="Jones G."/>
            <person name="Ransome R.D."/>
            <person name="Dechmann D.K.N."/>
            <person name="Locatelli A.G."/>
            <person name="Puechmaille S.J."/>
            <person name="Fedrigo O."/>
            <person name="Jarvis E.D."/>
            <person name="Hiller M."/>
            <person name="Vernes S.C."/>
            <person name="Myers E.W."/>
            <person name="Teeling E.C."/>
        </authorList>
    </citation>
    <scope>NUCLEOTIDE SEQUENCE [LARGE SCALE GENOMIC DNA]</scope>
    <source>
        <strain evidence="22">MPipKuh1</strain>
        <tissue evidence="22">Flight muscle</tissue>
    </source>
</reference>
<dbReference type="Gene3D" id="2.60.40.10">
    <property type="entry name" value="Immunoglobulins"/>
    <property type="match status" value="2"/>
</dbReference>
<dbReference type="InterPro" id="IPR003961">
    <property type="entry name" value="FN3_dom"/>
</dbReference>
<comment type="subunit">
    <text evidence="14">Monomer. Heterodimer with IFNGR2, to form the IFNG receptor complex. Interacts with JAK1. Interacts (when phosphorylated) with STAT1. Interacts with SOCS1.</text>
</comment>
<dbReference type="InterPro" id="IPR008355">
    <property type="entry name" value="Interferon_gamma_rcpt_asu"/>
</dbReference>
<comment type="caution">
    <text evidence="22">The sequence shown here is derived from an EMBL/GenBank/DDBJ whole genome shotgun (WGS) entry which is preliminary data.</text>
</comment>
<evidence type="ECO:0000256" key="12">
    <source>
        <dbReference type="ARBA" id="ARBA00023180"/>
    </source>
</evidence>
<keyword evidence="5 18" id="KW-0812">Transmembrane</keyword>
<name>A0A7J7YM75_PIPKU</name>
<organism evidence="22 23">
    <name type="scientific">Pipistrellus kuhlii</name>
    <name type="common">Kuhl's pipistrelle</name>
    <dbReference type="NCBI Taxonomy" id="59472"/>
    <lineage>
        <taxon>Eukaryota</taxon>
        <taxon>Metazoa</taxon>
        <taxon>Chordata</taxon>
        <taxon>Craniata</taxon>
        <taxon>Vertebrata</taxon>
        <taxon>Euteleostomi</taxon>
        <taxon>Mammalia</taxon>
        <taxon>Eutheria</taxon>
        <taxon>Laurasiatheria</taxon>
        <taxon>Chiroptera</taxon>
        <taxon>Yangochiroptera</taxon>
        <taxon>Vespertilionidae</taxon>
        <taxon>Pipistrellus</taxon>
    </lineage>
</organism>
<dbReference type="PANTHER" id="PTHR20859:SF5">
    <property type="entry name" value="INTERFERON GAMMA RECEPTOR 1"/>
    <property type="match status" value="1"/>
</dbReference>
<dbReference type="GO" id="GO:0009615">
    <property type="term" value="P:response to virus"/>
    <property type="evidence" value="ECO:0007669"/>
    <property type="project" value="UniProtKB-ARBA"/>
</dbReference>
<dbReference type="InterPro" id="IPR013783">
    <property type="entry name" value="Ig-like_fold"/>
</dbReference>
<dbReference type="OrthoDB" id="9946382at2759"/>
<evidence type="ECO:0000259" key="21">
    <source>
        <dbReference type="Pfam" id="PF07140"/>
    </source>
</evidence>
<keyword evidence="23" id="KW-1185">Reference proteome</keyword>
<evidence type="ECO:0000256" key="13">
    <source>
        <dbReference type="ARBA" id="ARBA00023319"/>
    </source>
</evidence>
<evidence type="ECO:0000256" key="9">
    <source>
        <dbReference type="ARBA" id="ARBA00023136"/>
    </source>
</evidence>
<keyword evidence="11 22" id="KW-0675">Receptor</keyword>
<dbReference type="GO" id="GO:0019955">
    <property type="term" value="F:cytokine binding"/>
    <property type="evidence" value="ECO:0007669"/>
    <property type="project" value="InterPro"/>
</dbReference>
<dbReference type="Pfam" id="PF07140">
    <property type="entry name" value="IFNGR1_D2"/>
    <property type="match status" value="1"/>
</dbReference>
<keyword evidence="4" id="KW-0597">Phosphoprotein</keyword>
<evidence type="ECO:0000256" key="10">
    <source>
        <dbReference type="ARBA" id="ARBA00023157"/>
    </source>
</evidence>
<evidence type="ECO:0000256" key="1">
    <source>
        <dbReference type="ARBA" id="ARBA00004251"/>
    </source>
</evidence>
<evidence type="ECO:0000256" key="11">
    <source>
        <dbReference type="ARBA" id="ARBA00023170"/>
    </source>
</evidence>
<evidence type="ECO:0000256" key="5">
    <source>
        <dbReference type="ARBA" id="ARBA00022692"/>
    </source>
</evidence>
<keyword evidence="8 18" id="KW-1133">Transmembrane helix</keyword>
<keyword evidence="13" id="KW-0393">Immunoglobulin domain</keyword>
<feature type="transmembrane region" description="Helical" evidence="18">
    <location>
        <begin position="248"/>
        <end position="271"/>
    </location>
</feature>
<feature type="domain" description="Fibronectin type-III" evidence="20">
    <location>
        <begin position="5"/>
        <end position="111"/>
    </location>
</feature>
<dbReference type="Pfam" id="PF01108">
    <property type="entry name" value="Tissue_fac"/>
    <property type="match status" value="1"/>
</dbReference>
<dbReference type="GO" id="GO:0004896">
    <property type="term" value="F:cytokine receptor activity"/>
    <property type="evidence" value="ECO:0007669"/>
    <property type="project" value="InterPro"/>
</dbReference>
<evidence type="ECO:0000256" key="14">
    <source>
        <dbReference type="ARBA" id="ARBA00063248"/>
    </source>
</evidence>
<dbReference type="InterPro" id="IPR021126">
    <property type="entry name" value="IFN_gamma_rc_D2_pox/mammal"/>
</dbReference>
<evidence type="ECO:0000256" key="6">
    <source>
        <dbReference type="ARBA" id="ARBA00022729"/>
    </source>
</evidence>
<dbReference type="PANTHER" id="PTHR20859">
    <property type="entry name" value="INTERFERON/INTERLEUKIN RECEPTOR"/>
    <property type="match status" value="1"/>
</dbReference>
<evidence type="ECO:0000256" key="17">
    <source>
        <dbReference type="SAM" id="MobiDB-lite"/>
    </source>
</evidence>
<dbReference type="GO" id="GO:0060333">
    <property type="term" value="P:type II interferon-mediated signaling pathway"/>
    <property type="evidence" value="ECO:0007669"/>
    <property type="project" value="InterPro"/>
</dbReference>
<dbReference type="FunFam" id="2.60.40.10:FF:001425">
    <property type="entry name" value="Interferon gamma receptor 1"/>
    <property type="match status" value="1"/>
</dbReference>
<feature type="region of interest" description="Disordered" evidence="17">
    <location>
        <begin position="334"/>
        <end position="386"/>
    </location>
</feature>
<dbReference type="EMBL" id="JACAGB010000005">
    <property type="protein sequence ID" value="KAF6362975.1"/>
    <property type="molecule type" value="Genomic_DNA"/>
</dbReference>
<keyword evidence="3" id="KW-1003">Cell membrane</keyword>
<feature type="compositionally biased region" description="Basic and acidic residues" evidence="17">
    <location>
        <begin position="342"/>
        <end position="354"/>
    </location>
</feature>
<dbReference type="SUPFAM" id="SSF49265">
    <property type="entry name" value="Fibronectin type III"/>
    <property type="match status" value="2"/>
</dbReference>
<comment type="subcellular location">
    <subcellularLocation>
        <location evidence="1">Cell membrane</location>
        <topology evidence="1">Single-pass type I membrane protein</topology>
    </subcellularLocation>
</comment>